<feature type="transmembrane region" description="Helical" evidence="10">
    <location>
        <begin position="269"/>
        <end position="290"/>
    </location>
</feature>
<keyword evidence="8" id="KW-0325">Glycoprotein</keyword>
<dbReference type="InterPro" id="IPR036259">
    <property type="entry name" value="MFS_trans_sf"/>
</dbReference>
<feature type="transmembrane region" description="Helical" evidence="10">
    <location>
        <begin position="227"/>
        <end position="248"/>
    </location>
</feature>
<name>A0A1L7WKP2_9HELO</name>
<feature type="compositionally biased region" description="Basic and acidic residues" evidence="9">
    <location>
        <begin position="12"/>
        <end position="22"/>
    </location>
</feature>
<feature type="compositionally biased region" description="Low complexity" evidence="9">
    <location>
        <begin position="49"/>
        <end position="61"/>
    </location>
</feature>
<keyword evidence="6 10" id="KW-1133">Transmembrane helix</keyword>
<dbReference type="FunFam" id="1.20.1720.10:FF:000012">
    <property type="entry name" value="MFS toxin efflux pump (AflT)"/>
    <property type="match status" value="1"/>
</dbReference>
<reference evidence="12 13" key="1">
    <citation type="submission" date="2016-03" db="EMBL/GenBank/DDBJ databases">
        <authorList>
            <person name="Ploux O."/>
        </authorList>
    </citation>
    <scope>NUCLEOTIDE SEQUENCE [LARGE SCALE GENOMIC DNA]</scope>
    <source>
        <strain evidence="12 13">UAMH 11012</strain>
    </source>
</reference>
<dbReference type="Pfam" id="PF07690">
    <property type="entry name" value="MFS_1"/>
    <property type="match status" value="1"/>
</dbReference>
<comment type="similarity">
    <text evidence="2">Belongs to the major facilitator superfamily. TCR/Tet family.</text>
</comment>
<dbReference type="Gene3D" id="1.20.1250.20">
    <property type="entry name" value="MFS general substrate transporter like domains"/>
    <property type="match status" value="1"/>
</dbReference>
<dbReference type="EMBL" id="FJOG01000003">
    <property type="protein sequence ID" value="CZR53346.1"/>
    <property type="molecule type" value="Genomic_DNA"/>
</dbReference>
<feature type="transmembrane region" description="Helical" evidence="10">
    <location>
        <begin position="164"/>
        <end position="189"/>
    </location>
</feature>
<evidence type="ECO:0000313" key="13">
    <source>
        <dbReference type="Proteomes" id="UP000184330"/>
    </source>
</evidence>
<keyword evidence="5 10" id="KW-0812">Transmembrane</keyword>
<feature type="transmembrane region" description="Helical" evidence="10">
    <location>
        <begin position="466"/>
        <end position="488"/>
    </location>
</feature>
<evidence type="ECO:0000256" key="4">
    <source>
        <dbReference type="ARBA" id="ARBA00022475"/>
    </source>
</evidence>
<feature type="transmembrane region" description="Helical" evidence="10">
    <location>
        <begin position="68"/>
        <end position="87"/>
    </location>
</feature>
<feature type="transmembrane region" description="Helical" evidence="10">
    <location>
        <begin position="377"/>
        <end position="394"/>
    </location>
</feature>
<evidence type="ECO:0000256" key="10">
    <source>
        <dbReference type="SAM" id="Phobius"/>
    </source>
</evidence>
<keyword evidence="13" id="KW-1185">Reference proteome</keyword>
<evidence type="ECO:0000313" key="12">
    <source>
        <dbReference type="EMBL" id="CZR53346.1"/>
    </source>
</evidence>
<feature type="transmembrane region" description="Helical" evidence="10">
    <location>
        <begin position="296"/>
        <end position="317"/>
    </location>
</feature>
<dbReference type="InterPro" id="IPR020846">
    <property type="entry name" value="MFS_dom"/>
</dbReference>
<evidence type="ECO:0000256" key="7">
    <source>
        <dbReference type="ARBA" id="ARBA00023136"/>
    </source>
</evidence>
<dbReference type="PANTHER" id="PTHR23501:SF199">
    <property type="entry name" value="MFS EFFLUX TRANSPORTER INPD-RELATED"/>
    <property type="match status" value="1"/>
</dbReference>
<evidence type="ECO:0000259" key="11">
    <source>
        <dbReference type="PROSITE" id="PS50850"/>
    </source>
</evidence>
<proteinExistence type="inferred from homology"/>
<keyword evidence="3" id="KW-0813">Transport</keyword>
<organism evidence="12 13">
    <name type="scientific">Phialocephala subalpina</name>
    <dbReference type="NCBI Taxonomy" id="576137"/>
    <lineage>
        <taxon>Eukaryota</taxon>
        <taxon>Fungi</taxon>
        <taxon>Dikarya</taxon>
        <taxon>Ascomycota</taxon>
        <taxon>Pezizomycotina</taxon>
        <taxon>Leotiomycetes</taxon>
        <taxon>Helotiales</taxon>
        <taxon>Mollisiaceae</taxon>
        <taxon>Phialocephala</taxon>
        <taxon>Phialocephala fortinii species complex</taxon>
    </lineage>
</organism>
<accession>A0A1L7WKP2</accession>
<comment type="subcellular location">
    <subcellularLocation>
        <location evidence="1">Cell membrane</location>
        <topology evidence="1">Multi-pass membrane protein</topology>
    </subcellularLocation>
</comment>
<feature type="transmembrane region" description="Helical" evidence="10">
    <location>
        <begin position="196"/>
        <end position="215"/>
    </location>
</feature>
<evidence type="ECO:0000256" key="1">
    <source>
        <dbReference type="ARBA" id="ARBA00004651"/>
    </source>
</evidence>
<dbReference type="FunFam" id="1.20.1250.20:FF:000489">
    <property type="entry name" value="MFS general substrate transporter"/>
    <property type="match status" value="1"/>
</dbReference>
<feature type="transmembrane region" description="Helical" evidence="10">
    <location>
        <begin position="428"/>
        <end position="446"/>
    </location>
</feature>
<evidence type="ECO:0000256" key="6">
    <source>
        <dbReference type="ARBA" id="ARBA00022989"/>
    </source>
</evidence>
<dbReference type="PROSITE" id="PS50850">
    <property type="entry name" value="MFS"/>
    <property type="match status" value="1"/>
</dbReference>
<dbReference type="GO" id="GO:0005886">
    <property type="term" value="C:plasma membrane"/>
    <property type="evidence" value="ECO:0007669"/>
    <property type="project" value="UniProtKB-SubCell"/>
</dbReference>
<dbReference type="InterPro" id="IPR011701">
    <property type="entry name" value="MFS"/>
</dbReference>
<dbReference type="SUPFAM" id="SSF103473">
    <property type="entry name" value="MFS general substrate transporter"/>
    <property type="match status" value="1"/>
</dbReference>
<feature type="region of interest" description="Disordered" evidence="9">
    <location>
        <begin position="1"/>
        <end position="64"/>
    </location>
</feature>
<evidence type="ECO:0000256" key="5">
    <source>
        <dbReference type="ARBA" id="ARBA00022692"/>
    </source>
</evidence>
<dbReference type="PANTHER" id="PTHR23501">
    <property type="entry name" value="MAJOR FACILITATOR SUPERFAMILY"/>
    <property type="match status" value="1"/>
</dbReference>
<feature type="domain" description="Major facilitator superfamily (MFS) profile" evidence="11">
    <location>
        <begin position="74"/>
        <end position="565"/>
    </location>
</feature>
<sequence>MVQETTTNAIKMDTKHAARDADTSMTSIYLPDLPPKSEAPPEVEKETPQDTTAAPTKTTTQEPEYPNGVNLTLITIALCLAVFLVGLDRTVITTAIPKITNEFNSLDDIGWYGSAYLLTSCSFQLMYGKMYSYISVKWTFLGAIGLFEAGSALCGAAQNSDMLIIGRALAGLGCAGIISGALVIISLSIPMHKRPIYTGLIGAVNGIASVVGPLLGGVFTDKVSWRWCFYINLPIGAVTILVIMFLFTDPPNEKAASMTAAERRRQFDLFGTIFFVPAIVCLLLALQWGGSQYPWGSWRVVLLFVMFVVLSIIWGVIQVKKGTLATLPPHIISQRSVAFGVWSTFCLGAAFLLITYFLPLWFQAIKNTTATGSGVDYLPTAISVTFTSIGAGFVTTAIGYYVPLMLGSSVLMSIGAGLMTTFTTSTSTGLWIGTQILFGAGAGMGIQQPMMAVQAVLSPIDIPVGITAIIFAQALGGAVFLSIGQSVFQNKLVLKLVELVPGLDPEIVIENGAWGLRAKVESLGKQWVDGTLTAYNDAVVVTFVVAAAMAALSIIGALGMEWKSVKKQSTNEKAEDVIEATAVV</sequence>
<feature type="transmembrane region" description="Helical" evidence="10">
    <location>
        <begin position="538"/>
        <end position="559"/>
    </location>
</feature>
<dbReference type="FunFam" id="1.20.1250.20:FF:000196">
    <property type="entry name" value="MFS toxin efflux pump (AflT)"/>
    <property type="match status" value="1"/>
</dbReference>
<dbReference type="GO" id="GO:0022857">
    <property type="term" value="F:transmembrane transporter activity"/>
    <property type="evidence" value="ECO:0007669"/>
    <property type="project" value="InterPro"/>
</dbReference>
<dbReference type="CDD" id="cd17502">
    <property type="entry name" value="MFS_Azr1_MDR_like"/>
    <property type="match status" value="1"/>
</dbReference>
<feature type="transmembrane region" description="Helical" evidence="10">
    <location>
        <begin position="337"/>
        <end position="357"/>
    </location>
</feature>
<evidence type="ECO:0000256" key="2">
    <source>
        <dbReference type="ARBA" id="ARBA00007520"/>
    </source>
</evidence>
<keyword evidence="7 10" id="KW-0472">Membrane</keyword>
<dbReference type="AlphaFoldDB" id="A0A1L7WKP2"/>
<gene>
    <name evidence="12" type="ORF">PAC_03224</name>
</gene>
<evidence type="ECO:0000256" key="3">
    <source>
        <dbReference type="ARBA" id="ARBA00022448"/>
    </source>
</evidence>
<dbReference type="Proteomes" id="UP000184330">
    <property type="component" value="Unassembled WGS sequence"/>
</dbReference>
<dbReference type="PRINTS" id="PR01036">
    <property type="entry name" value="TCRTETB"/>
</dbReference>
<dbReference type="OrthoDB" id="10021397at2759"/>
<feature type="transmembrane region" description="Helical" evidence="10">
    <location>
        <begin position="139"/>
        <end position="158"/>
    </location>
</feature>
<evidence type="ECO:0000256" key="9">
    <source>
        <dbReference type="SAM" id="MobiDB-lite"/>
    </source>
</evidence>
<protein>
    <submittedName>
        <fullName evidence="12">Related to DHA14-like major facilitator ABC transporter</fullName>
    </submittedName>
</protein>
<evidence type="ECO:0000256" key="8">
    <source>
        <dbReference type="ARBA" id="ARBA00023180"/>
    </source>
</evidence>
<keyword evidence="4" id="KW-1003">Cell membrane</keyword>